<sequence>MGLHYDENENLMEIIKELVEDGCACDQAVTLVVLERLRSRGRRPGVVKVAFASVKEKVAVLRTKSNLKSTENYRKFYIKTANSHTDRVMEENFKVLLRDMPNGKDYYVSGNGKLVRRGETEAELWPLQETEHGAAEELLPPQ</sequence>
<name>A0AAV2LMD3_KNICA</name>
<reference evidence="1 2" key="1">
    <citation type="submission" date="2024-04" db="EMBL/GenBank/DDBJ databases">
        <authorList>
            <person name="Waldvogel A.-M."/>
            <person name="Schoenle A."/>
        </authorList>
    </citation>
    <scope>NUCLEOTIDE SEQUENCE [LARGE SCALE GENOMIC DNA]</scope>
</reference>
<keyword evidence="2" id="KW-1185">Reference proteome</keyword>
<evidence type="ECO:0000313" key="1">
    <source>
        <dbReference type="EMBL" id="CAL1600537.1"/>
    </source>
</evidence>
<protein>
    <submittedName>
        <fullName evidence="1">Uncharacterized protein</fullName>
    </submittedName>
</protein>
<dbReference type="AlphaFoldDB" id="A0AAV2LMD3"/>
<accession>A0AAV2LMD3</accession>
<organism evidence="1 2">
    <name type="scientific">Knipowitschia caucasica</name>
    <name type="common">Caucasian dwarf goby</name>
    <name type="synonym">Pomatoschistus caucasicus</name>
    <dbReference type="NCBI Taxonomy" id="637954"/>
    <lineage>
        <taxon>Eukaryota</taxon>
        <taxon>Metazoa</taxon>
        <taxon>Chordata</taxon>
        <taxon>Craniata</taxon>
        <taxon>Vertebrata</taxon>
        <taxon>Euteleostomi</taxon>
        <taxon>Actinopterygii</taxon>
        <taxon>Neopterygii</taxon>
        <taxon>Teleostei</taxon>
        <taxon>Neoteleostei</taxon>
        <taxon>Acanthomorphata</taxon>
        <taxon>Gobiaria</taxon>
        <taxon>Gobiiformes</taxon>
        <taxon>Gobioidei</taxon>
        <taxon>Gobiidae</taxon>
        <taxon>Gobiinae</taxon>
        <taxon>Knipowitschia</taxon>
    </lineage>
</organism>
<gene>
    <name evidence="1" type="ORF">KC01_LOCUS28627</name>
</gene>
<evidence type="ECO:0000313" key="2">
    <source>
        <dbReference type="Proteomes" id="UP001497482"/>
    </source>
</evidence>
<proteinExistence type="predicted"/>
<dbReference type="Proteomes" id="UP001497482">
    <property type="component" value="Chromosome 3"/>
</dbReference>
<dbReference type="EMBL" id="OZ035825">
    <property type="protein sequence ID" value="CAL1600537.1"/>
    <property type="molecule type" value="Genomic_DNA"/>
</dbReference>